<dbReference type="GO" id="GO:0051536">
    <property type="term" value="F:iron-sulfur cluster binding"/>
    <property type="evidence" value="ECO:0007669"/>
    <property type="project" value="UniProtKB-KW"/>
</dbReference>
<dbReference type="InterPro" id="IPR007197">
    <property type="entry name" value="rSAM"/>
</dbReference>
<dbReference type="PANTHER" id="PTHR11228:SF22">
    <property type="entry name" value="PEPTIDE BIOSYNTHESIS PROTEIN YYDG-RELATED"/>
    <property type="match status" value="1"/>
</dbReference>
<feature type="domain" description="Radical SAM core" evidence="5">
    <location>
        <begin position="75"/>
        <end position="276"/>
    </location>
</feature>
<reference evidence="6" key="1">
    <citation type="submission" date="2020-02" db="EMBL/GenBank/DDBJ databases">
        <authorList>
            <person name="Meier V. D."/>
        </authorList>
    </citation>
    <scope>NUCLEOTIDE SEQUENCE</scope>
    <source>
        <strain evidence="6">AVDCRST_MAG61</strain>
    </source>
</reference>
<dbReference type="Gene3D" id="3.20.20.70">
    <property type="entry name" value="Aldolase class I"/>
    <property type="match status" value="1"/>
</dbReference>
<keyword evidence="4" id="KW-0411">Iron-sulfur</keyword>
<dbReference type="PROSITE" id="PS51918">
    <property type="entry name" value="RADICAL_SAM"/>
    <property type="match status" value="1"/>
</dbReference>
<proteinExistence type="predicted"/>
<dbReference type="InterPro" id="IPR058240">
    <property type="entry name" value="rSAM_sf"/>
</dbReference>
<dbReference type="EMBL" id="CADCTT010000284">
    <property type="protein sequence ID" value="CAA9319035.1"/>
    <property type="molecule type" value="Genomic_DNA"/>
</dbReference>
<gene>
    <name evidence="6" type="ORF">AVDCRST_MAG61-2224</name>
</gene>
<keyword evidence="3" id="KW-0408">Iron</keyword>
<evidence type="ECO:0000256" key="3">
    <source>
        <dbReference type="ARBA" id="ARBA00023004"/>
    </source>
</evidence>
<dbReference type="SUPFAM" id="SSF102114">
    <property type="entry name" value="Radical SAM enzymes"/>
    <property type="match status" value="1"/>
</dbReference>
<dbReference type="InterPro" id="IPR013785">
    <property type="entry name" value="Aldolase_TIM"/>
</dbReference>
<protein>
    <submittedName>
        <fullName evidence="6">Fe-S oxidoreductases of moaA/nifB/pqqE family</fullName>
    </submittedName>
</protein>
<evidence type="ECO:0000313" key="6">
    <source>
        <dbReference type="EMBL" id="CAA9319035.1"/>
    </source>
</evidence>
<dbReference type="GO" id="GO:0046872">
    <property type="term" value="F:metal ion binding"/>
    <property type="evidence" value="ECO:0007669"/>
    <property type="project" value="UniProtKB-KW"/>
</dbReference>
<evidence type="ECO:0000256" key="2">
    <source>
        <dbReference type="ARBA" id="ARBA00022723"/>
    </source>
</evidence>
<organism evidence="6">
    <name type="scientific">uncultured Friedmanniella sp</name>
    <dbReference type="NCBI Taxonomy" id="335381"/>
    <lineage>
        <taxon>Bacteria</taxon>
        <taxon>Bacillati</taxon>
        <taxon>Actinomycetota</taxon>
        <taxon>Actinomycetes</taxon>
        <taxon>Propionibacteriales</taxon>
        <taxon>Nocardioidaceae</taxon>
        <taxon>Friedmanniella</taxon>
        <taxon>environmental samples</taxon>
    </lineage>
</organism>
<evidence type="ECO:0000256" key="4">
    <source>
        <dbReference type="ARBA" id="ARBA00023014"/>
    </source>
</evidence>
<dbReference type="CDD" id="cd01335">
    <property type="entry name" value="Radical_SAM"/>
    <property type="match status" value="1"/>
</dbReference>
<keyword evidence="2" id="KW-0479">Metal-binding</keyword>
<dbReference type="PANTHER" id="PTHR11228">
    <property type="entry name" value="RADICAL SAM DOMAIN PROTEIN"/>
    <property type="match status" value="1"/>
</dbReference>
<accession>A0A6J4L0T2</accession>
<evidence type="ECO:0000256" key="1">
    <source>
        <dbReference type="ARBA" id="ARBA00022691"/>
    </source>
</evidence>
<evidence type="ECO:0000259" key="5">
    <source>
        <dbReference type="PROSITE" id="PS51918"/>
    </source>
</evidence>
<dbReference type="AlphaFoldDB" id="A0A6J4L0T2"/>
<dbReference type="Pfam" id="PF04055">
    <property type="entry name" value="Radical_SAM"/>
    <property type="match status" value="1"/>
</dbReference>
<sequence>MVSPVVLLDLVQAVSAAPLHGLVRLPVVGEDPVQLDAMVRAWCERTGNELVEVGAQSVSVRRGLPADPLAGLAPDQVPGTRLWMYTNFDCNLSCDYCCVSSSPRSERRALGRDRVRQLAAEAADAGVSELILTGGEPFLLPDLAELVAACTAVLPTTLLTNGMLFHGRRLQTLDAMDRERLTLQISLDSATSEEHDRHRGAGSWQRAVNGIGTAHGLGFTVKVAATLPAERAHTADELRSFLDSIGVEPRHQVIRALAHQGAAGTGVELTVESLIPEVTVTAEGVYWHPVAAADVDQFITPHIFPLADAIAEVRSRYALQRTRADDAARWFACA</sequence>
<dbReference type="SFLD" id="SFLDG01067">
    <property type="entry name" value="SPASM/twitch_domain_containing"/>
    <property type="match status" value="1"/>
</dbReference>
<keyword evidence="1" id="KW-0949">S-adenosyl-L-methionine</keyword>
<dbReference type="GO" id="GO:0003824">
    <property type="term" value="F:catalytic activity"/>
    <property type="evidence" value="ECO:0007669"/>
    <property type="project" value="InterPro"/>
</dbReference>
<dbReference type="SFLD" id="SFLDS00029">
    <property type="entry name" value="Radical_SAM"/>
    <property type="match status" value="1"/>
</dbReference>
<name>A0A6J4L0T2_9ACTN</name>
<dbReference type="InterPro" id="IPR050377">
    <property type="entry name" value="Radical_SAM_PqqE_MftC-like"/>
</dbReference>